<dbReference type="Gene3D" id="2.60.40.1910">
    <property type="match status" value="1"/>
</dbReference>
<keyword evidence="4" id="KW-1185">Reference proteome</keyword>
<dbReference type="Gene3D" id="1.25.50.20">
    <property type="match status" value="1"/>
</dbReference>
<dbReference type="GO" id="GO:0070006">
    <property type="term" value="F:metalloaminopeptidase activity"/>
    <property type="evidence" value="ECO:0007669"/>
    <property type="project" value="TreeGrafter"/>
</dbReference>
<dbReference type="GO" id="GO:0005615">
    <property type="term" value="C:extracellular space"/>
    <property type="evidence" value="ECO:0007669"/>
    <property type="project" value="TreeGrafter"/>
</dbReference>
<dbReference type="PANTHER" id="PTHR11533:SF299">
    <property type="entry name" value="AMINOPEPTIDASE"/>
    <property type="match status" value="1"/>
</dbReference>
<evidence type="ECO:0000259" key="2">
    <source>
        <dbReference type="Pfam" id="PF11838"/>
    </source>
</evidence>
<dbReference type="STRING" id="48709.A0A1D2NE19"/>
<protein>
    <submittedName>
        <fullName evidence="3">Thyrotropin-releasing hormone-degrading ectoenzyme</fullName>
    </submittedName>
</protein>
<accession>A0A1D2NE19</accession>
<dbReference type="GO" id="GO:0008270">
    <property type="term" value="F:zinc ion binding"/>
    <property type="evidence" value="ECO:0007669"/>
    <property type="project" value="TreeGrafter"/>
</dbReference>
<dbReference type="GO" id="GO:0005737">
    <property type="term" value="C:cytoplasm"/>
    <property type="evidence" value="ECO:0007669"/>
    <property type="project" value="TreeGrafter"/>
</dbReference>
<gene>
    <name evidence="3" type="ORF">Ocin01_03182</name>
</gene>
<dbReference type="InterPro" id="IPR050344">
    <property type="entry name" value="Peptidase_M1_aminopeptidases"/>
</dbReference>
<dbReference type="Proteomes" id="UP000094527">
    <property type="component" value="Unassembled WGS sequence"/>
</dbReference>
<dbReference type="AlphaFoldDB" id="A0A1D2NE19"/>
<comment type="caution">
    <text evidence="3">The sequence shown here is derived from an EMBL/GenBank/DDBJ whole genome shotgun (WGS) entry which is preliminary data.</text>
</comment>
<proteinExistence type="inferred from homology"/>
<dbReference type="GO" id="GO:0016020">
    <property type="term" value="C:membrane"/>
    <property type="evidence" value="ECO:0007669"/>
    <property type="project" value="TreeGrafter"/>
</dbReference>
<dbReference type="EMBL" id="LJIJ01000071">
    <property type="protein sequence ID" value="ODN03501.1"/>
    <property type="molecule type" value="Genomic_DNA"/>
</dbReference>
<dbReference type="GO" id="GO:0042277">
    <property type="term" value="F:peptide binding"/>
    <property type="evidence" value="ECO:0007669"/>
    <property type="project" value="TreeGrafter"/>
</dbReference>
<sequence length="362" mass="41172">MDTWTLVAGYPLLRVSRITPTQVRFTQERFQLEPINQTWWIPLSIRVISPAPAERFMWMSNEESETIASIPVSEIFIVNPNSDGYYRTLYTSEMLQSILGQMEKDCATGTLSISASAKAKIVDDYVSFLKAGLINASTMESILSRGLCSQSDSLVVWQTVFKYFNSELLQASKQKEYSTATEIKYSMKRILPSINDALHKLEADRNMPNKGDVVVLRGELLFWSCFIDESQFHCKDYVNEIMSSWMDDSGANSPFPVDLEEPYFCIAASMNATYWERIFELMQNRISPAAKARLLSALSCTPEKSSAERIVQNVQEYFGDLQSYAWNTKMATSAEYQPSLRMTLRLMSNEAVRQVLYSAAES</sequence>
<reference evidence="3 4" key="1">
    <citation type="journal article" date="2016" name="Genome Biol. Evol.">
        <title>Gene Family Evolution Reflects Adaptation to Soil Environmental Stressors in the Genome of the Collembolan Orchesella cincta.</title>
        <authorList>
            <person name="Faddeeva-Vakhrusheva A."/>
            <person name="Derks M.F."/>
            <person name="Anvar S.Y."/>
            <person name="Agamennone V."/>
            <person name="Suring W."/>
            <person name="Smit S."/>
            <person name="van Straalen N.M."/>
            <person name="Roelofs D."/>
        </authorList>
    </citation>
    <scope>NUCLEOTIDE SEQUENCE [LARGE SCALE GENOMIC DNA]</scope>
    <source>
        <tissue evidence="3">Mixed pool</tissue>
    </source>
</reference>
<dbReference type="GO" id="GO:0006508">
    <property type="term" value="P:proteolysis"/>
    <property type="evidence" value="ECO:0007669"/>
    <property type="project" value="TreeGrafter"/>
</dbReference>
<evidence type="ECO:0000313" key="3">
    <source>
        <dbReference type="EMBL" id="ODN03501.1"/>
    </source>
</evidence>
<dbReference type="PANTHER" id="PTHR11533">
    <property type="entry name" value="PROTEASE M1 ZINC METALLOPROTEASE"/>
    <property type="match status" value="1"/>
</dbReference>
<evidence type="ECO:0000313" key="4">
    <source>
        <dbReference type="Proteomes" id="UP000094527"/>
    </source>
</evidence>
<name>A0A1D2NE19_ORCCI</name>
<dbReference type="InterPro" id="IPR024571">
    <property type="entry name" value="ERAP1-like_C_dom"/>
</dbReference>
<evidence type="ECO:0000256" key="1">
    <source>
        <dbReference type="ARBA" id="ARBA00010136"/>
    </source>
</evidence>
<dbReference type="GO" id="GO:0043171">
    <property type="term" value="P:peptide catabolic process"/>
    <property type="evidence" value="ECO:0007669"/>
    <property type="project" value="TreeGrafter"/>
</dbReference>
<comment type="similarity">
    <text evidence="1">Belongs to the peptidase M1 family.</text>
</comment>
<dbReference type="Pfam" id="PF11838">
    <property type="entry name" value="ERAP1_C"/>
    <property type="match status" value="1"/>
</dbReference>
<organism evidence="3 4">
    <name type="scientific">Orchesella cincta</name>
    <name type="common">Springtail</name>
    <name type="synonym">Podura cincta</name>
    <dbReference type="NCBI Taxonomy" id="48709"/>
    <lineage>
        <taxon>Eukaryota</taxon>
        <taxon>Metazoa</taxon>
        <taxon>Ecdysozoa</taxon>
        <taxon>Arthropoda</taxon>
        <taxon>Hexapoda</taxon>
        <taxon>Collembola</taxon>
        <taxon>Entomobryomorpha</taxon>
        <taxon>Entomobryoidea</taxon>
        <taxon>Orchesellidae</taxon>
        <taxon>Orchesellinae</taxon>
        <taxon>Orchesella</taxon>
    </lineage>
</organism>
<feature type="domain" description="ERAP1-like C-terminal" evidence="2">
    <location>
        <begin position="76"/>
        <end position="312"/>
    </location>
</feature>